<evidence type="ECO:0000313" key="2">
    <source>
        <dbReference type="Proteomes" id="UP000326757"/>
    </source>
</evidence>
<dbReference type="EMBL" id="VIGI01000011">
    <property type="protein sequence ID" value="KAB8294273.1"/>
    <property type="molecule type" value="Genomic_DNA"/>
</dbReference>
<reference evidence="1 2" key="1">
    <citation type="submission" date="2019-06" db="EMBL/GenBank/DDBJ databases">
        <title>Genome Sequence of the Brown Rot Fungal Pathogen Monilinia laxa.</title>
        <authorList>
            <person name="De Miccolis Angelini R.M."/>
            <person name="Landi L."/>
            <person name="Abate D."/>
            <person name="Pollastro S."/>
            <person name="Romanazzi G."/>
            <person name="Faretra F."/>
        </authorList>
    </citation>
    <scope>NUCLEOTIDE SEQUENCE [LARGE SCALE GENOMIC DNA]</scope>
    <source>
        <strain evidence="1 2">Mlax316</strain>
    </source>
</reference>
<accession>A0A5N6JYM9</accession>
<dbReference type="AlphaFoldDB" id="A0A5N6JYM9"/>
<gene>
    <name evidence="1" type="ORF">EYC80_009699</name>
</gene>
<evidence type="ECO:0000313" key="1">
    <source>
        <dbReference type="EMBL" id="KAB8294273.1"/>
    </source>
</evidence>
<name>A0A5N6JYM9_MONLA</name>
<keyword evidence="2" id="KW-1185">Reference proteome</keyword>
<comment type="caution">
    <text evidence="1">The sequence shown here is derived from an EMBL/GenBank/DDBJ whole genome shotgun (WGS) entry which is preliminary data.</text>
</comment>
<dbReference type="Proteomes" id="UP000326757">
    <property type="component" value="Unassembled WGS sequence"/>
</dbReference>
<protein>
    <submittedName>
        <fullName evidence="1">Uncharacterized protein</fullName>
    </submittedName>
</protein>
<organism evidence="1 2">
    <name type="scientific">Monilinia laxa</name>
    <name type="common">Brown rot fungus</name>
    <name type="synonym">Sclerotinia laxa</name>
    <dbReference type="NCBI Taxonomy" id="61186"/>
    <lineage>
        <taxon>Eukaryota</taxon>
        <taxon>Fungi</taxon>
        <taxon>Dikarya</taxon>
        <taxon>Ascomycota</taxon>
        <taxon>Pezizomycotina</taxon>
        <taxon>Leotiomycetes</taxon>
        <taxon>Helotiales</taxon>
        <taxon>Sclerotiniaceae</taxon>
        <taxon>Monilinia</taxon>
    </lineage>
</organism>
<sequence length="193" mass="21753">MISRLWLKSHPATQSHNTICQHYPTPESEYRICKSIHALISLNFNSTAIPSHLVRTQANQVQIELHQLNERAEPFSFLTIIQRTQSHLKRTRLAQHAARFNTSPLISDLDSSFLPSTVAQTASPTNGRNRYSKTTYRFYGSPLSHPSPHVHISEAKISASQPCPPCQGACQGPCLMHRDVNSKPIARMKKKFT</sequence>
<proteinExistence type="predicted"/>